<reference evidence="1 2" key="1">
    <citation type="submission" date="2023-02" db="EMBL/GenBank/DDBJ databases">
        <title>LHISI_Scaffold_Assembly.</title>
        <authorList>
            <person name="Stuart O.P."/>
            <person name="Cleave R."/>
            <person name="Magrath M.J.L."/>
            <person name="Mikheyev A.S."/>
        </authorList>
    </citation>
    <scope>NUCLEOTIDE SEQUENCE [LARGE SCALE GENOMIC DNA]</scope>
    <source>
        <strain evidence="1">Daus_M_001</strain>
        <tissue evidence="1">Leg muscle</tissue>
    </source>
</reference>
<organism evidence="1 2">
    <name type="scientific">Dryococelus australis</name>
    <dbReference type="NCBI Taxonomy" id="614101"/>
    <lineage>
        <taxon>Eukaryota</taxon>
        <taxon>Metazoa</taxon>
        <taxon>Ecdysozoa</taxon>
        <taxon>Arthropoda</taxon>
        <taxon>Hexapoda</taxon>
        <taxon>Insecta</taxon>
        <taxon>Pterygota</taxon>
        <taxon>Neoptera</taxon>
        <taxon>Polyneoptera</taxon>
        <taxon>Phasmatodea</taxon>
        <taxon>Verophasmatodea</taxon>
        <taxon>Anareolatae</taxon>
        <taxon>Phasmatidae</taxon>
        <taxon>Eurycanthinae</taxon>
        <taxon>Dryococelus</taxon>
    </lineage>
</organism>
<dbReference type="EMBL" id="JARBHB010000004">
    <property type="protein sequence ID" value="KAJ8887130.1"/>
    <property type="molecule type" value="Genomic_DNA"/>
</dbReference>
<gene>
    <name evidence="1" type="ORF">PR048_013345</name>
</gene>
<accession>A0ABQ9HRW4</accession>
<evidence type="ECO:0008006" key="3">
    <source>
        <dbReference type="Google" id="ProtNLM"/>
    </source>
</evidence>
<evidence type="ECO:0000313" key="2">
    <source>
        <dbReference type="Proteomes" id="UP001159363"/>
    </source>
</evidence>
<evidence type="ECO:0000313" key="1">
    <source>
        <dbReference type="EMBL" id="KAJ8887130.1"/>
    </source>
</evidence>
<sequence>MPKIQRQPSLKVVSKKVLVLGHSYLECHSDHTSIERLKKKGIWKSEYNMIVKWLNIRLLPYTTEFGTINLKYSLSEESFHQLNPRRNE</sequence>
<proteinExistence type="predicted"/>
<comment type="caution">
    <text evidence="1">The sequence shown here is derived from an EMBL/GenBank/DDBJ whole genome shotgun (WGS) entry which is preliminary data.</text>
</comment>
<protein>
    <recommendedName>
        <fullName evidence="3">Reverse transcriptase RNase H-like domain-containing protein</fullName>
    </recommendedName>
</protein>
<keyword evidence="2" id="KW-1185">Reference proteome</keyword>
<name>A0ABQ9HRW4_9NEOP</name>
<dbReference type="Proteomes" id="UP001159363">
    <property type="component" value="Chromosome X"/>
</dbReference>